<gene>
    <name evidence="6" type="ORF">DICVIV_07904</name>
</gene>
<dbReference type="Proteomes" id="UP000053766">
    <property type="component" value="Unassembled WGS sequence"/>
</dbReference>
<evidence type="ECO:0000313" key="7">
    <source>
        <dbReference type="Proteomes" id="UP000053766"/>
    </source>
</evidence>
<dbReference type="InterPro" id="IPR029058">
    <property type="entry name" value="AB_hydrolase_fold"/>
</dbReference>
<name>A0A0D8XQI2_DICVI</name>
<dbReference type="OrthoDB" id="5843500at2759"/>
<accession>A0A0D8XQI2</accession>
<evidence type="ECO:0000256" key="5">
    <source>
        <dbReference type="ARBA" id="ARBA00023180"/>
    </source>
</evidence>
<dbReference type="FunFam" id="1.20.120.980:FF:000003">
    <property type="entry name" value="Serine protease 16"/>
    <property type="match status" value="1"/>
</dbReference>
<protein>
    <submittedName>
        <fullName evidence="6">Serine carboxypeptidase S28</fullName>
    </submittedName>
</protein>
<dbReference type="AlphaFoldDB" id="A0A0D8XQI2"/>
<proteinExistence type="inferred from homology"/>
<dbReference type="SUPFAM" id="SSF53474">
    <property type="entry name" value="alpha/beta-Hydrolases"/>
    <property type="match status" value="1"/>
</dbReference>
<dbReference type="PANTHER" id="PTHR11010">
    <property type="entry name" value="PROTEASE S28 PRO-X CARBOXYPEPTIDASE-RELATED"/>
    <property type="match status" value="1"/>
</dbReference>
<dbReference type="GO" id="GO:0008239">
    <property type="term" value="F:dipeptidyl-peptidase activity"/>
    <property type="evidence" value="ECO:0007669"/>
    <property type="project" value="TreeGrafter"/>
</dbReference>
<dbReference type="GO" id="GO:0006508">
    <property type="term" value="P:proteolysis"/>
    <property type="evidence" value="ECO:0007669"/>
    <property type="project" value="UniProtKB-KW"/>
</dbReference>
<dbReference type="GO" id="GO:0004180">
    <property type="term" value="F:carboxypeptidase activity"/>
    <property type="evidence" value="ECO:0007669"/>
    <property type="project" value="UniProtKB-KW"/>
</dbReference>
<dbReference type="Pfam" id="PF05577">
    <property type="entry name" value="Peptidase_S28"/>
    <property type="match status" value="1"/>
</dbReference>
<sequence length="315" mass="35673">MVSGYFTQPVDHFDNQNPASFQQLYFKNSQWSKPGGPIFLMIGGEGPESSGWILNENITYLRWAKKFGATVYLLEHRYYGSSIVGGTPTSPNPDLTFLSSLQMLYDVANFIRTVNLEYIKPPKWITFGGSYSGSLSLWMREIFPELVHGAVGSSAPIEAKFDFYEYLEVVEASIRSYDQQCASNIAKGFKEMHQLSMTKEGRKSLSDTFRLEPPWNESTNVTETDVQFFFSNIYSQFQGAVQYSGDNRGSYASGYGIPDMCTIINNKSNDALKNIASFNEFMTTFYQDGKPFEYTANSYEEFIDYLKKAQLHGPG</sequence>
<evidence type="ECO:0000256" key="3">
    <source>
        <dbReference type="ARBA" id="ARBA00022729"/>
    </source>
</evidence>
<dbReference type="GO" id="GO:0070008">
    <property type="term" value="F:serine-type exopeptidase activity"/>
    <property type="evidence" value="ECO:0007669"/>
    <property type="project" value="InterPro"/>
</dbReference>
<evidence type="ECO:0000256" key="4">
    <source>
        <dbReference type="ARBA" id="ARBA00022801"/>
    </source>
</evidence>
<dbReference type="InterPro" id="IPR008758">
    <property type="entry name" value="Peptidase_S28"/>
</dbReference>
<keyword evidence="4" id="KW-0378">Hydrolase</keyword>
<comment type="similarity">
    <text evidence="1">Belongs to the peptidase S28 family.</text>
</comment>
<reference evidence="7" key="2">
    <citation type="journal article" date="2016" name="Sci. Rep.">
        <title>Dictyocaulus viviparus genome, variome and transcriptome elucidate lungworm biology and support future intervention.</title>
        <authorList>
            <person name="McNulty S.N."/>
            <person name="Strube C."/>
            <person name="Rosa B.A."/>
            <person name="Martin J.C."/>
            <person name="Tyagi R."/>
            <person name="Choi Y.J."/>
            <person name="Wang Q."/>
            <person name="Hallsworth Pepin K."/>
            <person name="Zhang X."/>
            <person name="Ozersky P."/>
            <person name="Wilson R.K."/>
            <person name="Sternberg P.W."/>
            <person name="Gasser R.B."/>
            <person name="Mitreva M."/>
        </authorList>
    </citation>
    <scope>NUCLEOTIDE SEQUENCE [LARGE SCALE GENOMIC DNA]</scope>
    <source>
        <strain evidence="7">HannoverDv2000</strain>
    </source>
</reference>
<organism evidence="6 7">
    <name type="scientific">Dictyocaulus viviparus</name>
    <name type="common">Bovine lungworm</name>
    <dbReference type="NCBI Taxonomy" id="29172"/>
    <lineage>
        <taxon>Eukaryota</taxon>
        <taxon>Metazoa</taxon>
        <taxon>Ecdysozoa</taxon>
        <taxon>Nematoda</taxon>
        <taxon>Chromadorea</taxon>
        <taxon>Rhabditida</taxon>
        <taxon>Rhabditina</taxon>
        <taxon>Rhabditomorpha</taxon>
        <taxon>Strongyloidea</taxon>
        <taxon>Metastrongylidae</taxon>
        <taxon>Dictyocaulus</taxon>
    </lineage>
</organism>
<keyword evidence="5" id="KW-0325">Glycoprotein</keyword>
<keyword evidence="2" id="KW-0645">Protease</keyword>
<reference evidence="6 7" key="1">
    <citation type="submission" date="2013-11" db="EMBL/GenBank/DDBJ databases">
        <title>Draft genome of the bovine lungworm Dictyocaulus viviparus.</title>
        <authorList>
            <person name="Mitreva M."/>
        </authorList>
    </citation>
    <scope>NUCLEOTIDE SEQUENCE [LARGE SCALE GENOMIC DNA]</scope>
    <source>
        <strain evidence="6 7">HannoverDv2000</strain>
    </source>
</reference>
<dbReference type="EMBL" id="KN716372">
    <property type="protein sequence ID" value="KJH46054.1"/>
    <property type="molecule type" value="Genomic_DNA"/>
</dbReference>
<evidence type="ECO:0000256" key="1">
    <source>
        <dbReference type="ARBA" id="ARBA00011079"/>
    </source>
</evidence>
<keyword evidence="6" id="KW-0121">Carboxypeptidase</keyword>
<keyword evidence="3" id="KW-0732">Signal</keyword>
<evidence type="ECO:0000313" key="6">
    <source>
        <dbReference type="EMBL" id="KJH46054.1"/>
    </source>
</evidence>
<keyword evidence="7" id="KW-1185">Reference proteome</keyword>
<evidence type="ECO:0000256" key="2">
    <source>
        <dbReference type="ARBA" id="ARBA00022670"/>
    </source>
</evidence>
<dbReference type="Gene3D" id="3.40.50.1820">
    <property type="entry name" value="alpha/beta hydrolase"/>
    <property type="match status" value="1"/>
</dbReference>
<dbReference type="PANTHER" id="PTHR11010:SF105">
    <property type="entry name" value="PEPTIDASE S28-RELATED"/>
    <property type="match status" value="1"/>
</dbReference>